<reference evidence="7" key="1">
    <citation type="journal article" date="2023" name="G3 (Bethesda)">
        <title>Whole genome assemblies of Zophobas morio and Tenebrio molitor.</title>
        <authorList>
            <person name="Kaur S."/>
            <person name="Stinson S.A."/>
            <person name="diCenzo G.C."/>
        </authorList>
    </citation>
    <scope>NUCLEOTIDE SEQUENCE</scope>
    <source>
        <strain evidence="7">QUZm001</strain>
    </source>
</reference>
<dbReference type="PANTHER" id="PTHR47577">
    <property type="entry name" value="THAP DOMAIN-CONTAINING PROTEIN 6"/>
    <property type="match status" value="1"/>
</dbReference>
<keyword evidence="1" id="KW-0479">Metal-binding</keyword>
<dbReference type="EMBL" id="JALNTZ010000004">
    <property type="protein sequence ID" value="KAJ3654154.1"/>
    <property type="molecule type" value="Genomic_DNA"/>
</dbReference>
<dbReference type="SMART" id="SM00980">
    <property type="entry name" value="THAP"/>
    <property type="match status" value="1"/>
</dbReference>
<organism evidence="7 8">
    <name type="scientific">Zophobas morio</name>
    <dbReference type="NCBI Taxonomy" id="2755281"/>
    <lineage>
        <taxon>Eukaryota</taxon>
        <taxon>Metazoa</taxon>
        <taxon>Ecdysozoa</taxon>
        <taxon>Arthropoda</taxon>
        <taxon>Hexapoda</taxon>
        <taxon>Insecta</taxon>
        <taxon>Pterygota</taxon>
        <taxon>Neoptera</taxon>
        <taxon>Endopterygota</taxon>
        <taxon>Coleoptera</taxon>
        <taxon>Polyphaga</taxon>
        <taxon>Cucujiformia</taxon>
        <taxon>Tenebrionidae</taxon>
        <taxon>Zophobas</taxon>
    </lineage>
</organism>
<keyword evidence="4 5" id="KW-0238">DNA-binding</keyword>
<evidence type="ECO:0000256" key="1">
    <source>
        <dbReference type="ARBA" id="ARBA00022723"/>
    </source>
</evidence>
<accession>A0AA38IFE4</accession>
<gene>
    <name evidence="7" type="ORF">Zmor_013365</name>
</gene>
<feature type="domain" description="THAP-type" evidence="6">
    <location>
        <begin position="1"/>
        <end position="78"/>
    </location>
</feature>
<evidence type="ECO:0000256" key="5">
    <source>
        <dbReference type="PROSITE-ProRule" id="PRU00309"/>
    </source>
</evidence>
<protein>
    <recommendedName>
        <fullName evidence="6">THAP-type domain-containing protein</fullName>
    </recommendedName>
</protein>
<keyword evidence="8" id="KW-1185">Reference proteome</keyword>
<evidence type="ECO:0000313" key="7">
    <source>
        <dbReference type="EMBL" id="KAJ3654154.1"/>
    </source>
</evidence>
<dbReference type="Pfam" id="PF05485">
    <property type="entry name" value="THAP"/>
    <property type="match status" value="1"/>
</dbReference>
<evidence type="ECO:0000256" key="3">
    <source>
        <dbReference type="ARBA" id="ARBA00022833"/>
    </source>
</evidence>
<dbReference type="SUPFAM" id="SSF57716">
    <property type="entry name" value="Glucocorticoid receptor-like (DNA-binding domain)"/>
    <property type="match status" value="1"/>
</dbReference>
<dbReference type="Gene3D" id="6.20.210.20">
    <property type="entry name" value="THAP domain"/>
    <property type="match status" value="1"/>
</dbReference>
<proteinExistence type="predicted"/>
<dbReference type="Proteomes" id="UP001168821">
    <property type="component" value="Unassembled WGS sequence"/>
</dbReference>
<keyword evidence="3" id="KW-0862">Zinc</keyword>
<dbReference type="GO" id="GO:0003677">
    <property type="term" value="F:DNA binding"/>
    <property type="evidence" value="ECO:0007669"/>
    <property type="project" value="UniProtKB-UniRule"/>
</dbReference>
<keyword evidence="2 5" id="KW-0863">Zinc-finger</keyword>
<evidence type="ECO:0000313" key="8">
    <source>
        <dbReference type="Proteomes" id="UP001168821"/>
    </source>
</evidence>
<comment type="caution">
    <text evidence="7">The sequence shown here is derived from an EMBL/GenBank/DDBJ whole genome shotgun (WGS) entry which is preliminary data.</text>
</comment>
<sequence>MKKCALCGFVKVSNTDLSLFQVPTDTHKLQTWNEALGTILSKNDHVCMRHFAKHFIREFVNNGKIRRTLTADAIPYQNLGTSSKSPSPPVVPVRPLKCYLKSRSQGSHTYIPASEPSESPTQIETNLPSSSISTLYEVLRENLHQLVGLLPIEWGIHAGISKITICHISGTIPAIDKTIIIDSKGDIKLMIKNICRAPDFLPGTLEELVTLIKTVHSIKVCNGSGVDGKISPFCTGENTQMKSERCRACALIRKKNCKNPKKATQPIVKQERKRKRYSYLLTKQVKQSQKIRDLQKCAKLKSAMGTVPNIDGIIARLPENQKLAVKTCFETAGKAPRGKRYTKDWIYTCLLIKIKSPKLYRHLRSRELLPLPSPSTLSNYIRNIDSSYGFQTQLFKALKEKTKNIPERECHGTLMVDECKITPCKYFDKNRFEVMGFVDLGDYTPEPQKDQLGDHALVIMFQSFAGKHVQAVGCFLSRGSVLGTIQAKLVLEAVTLCEAAGLYVDVVTADGATWNRAMWKSFNAGNPEAPWCIHPCNNNRKLRMCSDFPHLLKCIRNRLVAQKEFHVPEGRVRLADFENLLEYDAKNHFKYAYKLTRKHVHPEQHEKMTTKYAFQLFSGTVADALTALKDKQVPQFVNCQPTIQFCRRLNELSDILNSSNRFNGLRQSSQQQAALEDFLIYLQLWESCSEPQYFLTKSTAEGLKATINTTLNLLDYCTNELKFEYLMTTRINQDPLEHFFGLLRASGGANSSPESGQIAQIFRLLSLYSLIKPPKGSNVSGGSMLEALISETSALHCNKDKAMRIKEKFDLELDKALHNDINFGTTVSFRDNEEAFAYVCGSIARRHKLEECANCVETIVGDGIEEFNTFIILRSRGHLTFPSNQLITLLQEVESLIAKTLHQEIKRNTLLEVIQIIGEHGLTSFVGCDEHKIEITKKIVFSFIMLRLTFSCQREARKRAADSSKPKKLAKLSRLV</sequence>
<dbReference type="GO" id="GO:0008270">
    <property type="term" value="F:zinc ion binding"/>
    <property type="evidence" value="ECO:0007669"/>
    <property type="project" value="UniProtKB-KW"/>
</dbReference>
<dbReference type="Pfam" id="PF21787">
    <property type="entry name" value="TNP-like_RNaseH_N"/>
    <property type="match status" value="1"/>
</dbReference>
<dbReference type="InterPro" id="IPR006612">
    <property type="entry name" value="THAP_Znf"/>
</dbReference>
<dbReference type="PANTHER" id="PTHR47577:SF2">
    <property type="entry name" value="THAP DOMAIN CONTAINING 9"/>
    <property type="match status" value="1"/>
</dbReference>
<dbReference type="SMART" id="SM00692">
    <property type="entry name" value="DM3"/>
    <property type="match status" value="1"/>
</dbReference>
<dbReference type="InterPro" id="IPR048365">
    <property type="entry name" value="TNP-like_RNaseH_N"/>
</dbReference>
<name>A0AA38IFE4_9CUCU</name>
<evidence type="ECO:0000256" key="4">
    <source>
        <dbReference type="ARBA" id="ARBA00023125"/>
    </source>
</evidence>
<dbReference type="Pfam" id="PF21788">
    <property type="entry name" value="TNP-like_GBD"/>
    <property type="match status" value="1"/>
</dbReference>
<dbReference type="PROSITE" id="PS50950">
    <property type="entry name" value="ZF_THAP"/>
    <property type="match status" value="1"/>
</dbReference>
<dbReference type="AlphaFoldDB" id="A0AA38IFE4"/>
<evidence type="ECO:0000256" key="2">
    <source>
        <dbReference type="ARBA" id="ARBA00022771"/>
    </source>
</evidence>
<evidence type="ECO:0000259" key="6">
    <source>
        <dbReference type="PROSITE" id="PS50950"/>
    </source>
</evidence>
<dbReference type="InterPro" id="IPR048366">
    <property type="entry name" value="TNP-like_GBD"/>
</dbReference>
<dbReference type="InterPro" id="IPR038441">
    <property type="entry name" value="THAP_Znf_sf"/>
</dbReference>